<dbReference type="EMBL" id="LHYD01000015">
    <property type="protein sequence ID" value="KXB05396.1"/>
    <property type="molecule type" value="Genomic_DNA"/>
</dbReference>
<protein>
    <recommendedName>
        <fullName evidence="1">Polymerase beta nucleotidyltransferase domain-containing protein</fullName>
    </recommendedName>
</protein>
<feature type="domain" description="Polymerase beta nucleotidyltransferase" evidence="1">
    <location>
        <begin position="16"/>
        <end position="114"/>
    </location>
</feature>
<dbReference type="CDD" id="cd05403">
    <property type="entry name" value="NT_KNTase_like"/>
    <property type="match status" value="1"/>
</dbReference>
<evidence type="ECO:0000313" key="2">
    <source>
        <dbReference type="EMBL" id="KXB05396.1"/>
    </source>
</evidence>
<evidence type="ECO:0000313" key="3">
    <source>
        <dbReference type="Proteomes" id="UP000070311"/>
    </source>
</evidence>
<comment type="caution">
    <text evidence="2">The sequence shown here is derived from an EMBL/GenBank/DDBJ whole genome shotgun (WGS) entry which is preliminary data.</text>
</comment>
<dbReference type="PANTHER" id="PTHR43852">
    <property type="entry name" value="NUCLEOTIDYLTRANSFERASE"/>
    <property type="match status" value="1"/>
</dbReference>
<dbReference type="Pfam" id="PF18765">
    <property type="entry name" value="Polbeta"/>
    <property type="match status" value="1"/>
</dbReference>
<dbReference type="InterPro" id="IPR052930">
    <property type="entry name" value="TA_antitoxin_MntA"/>
</dbReference>
<dbReference type="AlphaFoldDB" id="A0A133VG27"/>
<dbReference type="InterPro" id="IPR041633">
    <property type="entry name" value="Polbeta"/>
</dbReference>
<dbReference type="Proteomes" id="UP000070311">
    <property type="component" value="Unassembled WGS sequence"/>
</dbReference>
<dbReference type="PANTHER" id="PTHR43852:SF4">
    <property type="entry name" value="NUCLEOTIDYLTRANSFERASE"/>
    <property type="match status" value="1"/>
</dbReference>
<dbReference type="Gene3D" id="3.30.460.10">
    <property type="entry name" value="Beta Polymerase, domain 2"/>
    <property type="match status" value="1"/>
</dbReference>
<dbReference type="InterPro" id="IPR043519">
    <property type="entry name" value="NT_sf"/>
</dbReference>
<sequence length="146" mass="17104">MDEESIKGLRKDFSWAEKDNRILAVLLFGSVASGENHSRSDVDVALVVPGASDFYYDCEGISDGDVEKEDVLMKVYRKIDTVSEDLDVHIFEELPLHVQMDIIRNHQIIYTADKYGMYEYFFNYRKLWEDQRHRNTMSREELLEGV</sequence>
<organism evidence="2 3">
    <name type="scientific">candidate division MSBL1 archaeon SCGC-AAA382A13</name>
    <dbReference type="NCBI Taxonomy" id="1698279"/>
    <lineage>
        <taxon>Archaea</taxon>
        <taxon>Methanobacteriati</taxon>
        <taxon>Methanobacteriota</taxon>
        <taxon>candidate division MSBL1</taxon>
    </lineage>
</organism>
<keyword evidence="3" id="KW-1185">Reference proteome</keyword>
<proteinExistence type="predicted"/>
<accession>A0A133VG27</accession>
<dbReference type="SUPFAM" id="SSF81301">
    <property type="entry name" value="Nucleotidyltransferase"/>
    <property type="match status" value="1"/>
</dbReference>
<gene>
    <name evidence="2" type="ORF">AKJ50_01085</name>
</gene>
<evidence type="ECO:0000259" key="1">
    <source>
        <dbReference type="Pfam" id="PF18765"/>
    </source>
</evidence>
<name>A0A133VG27_9EURY</name>
<reference evidence="2 3" key="1">
    <citation type="journal article" date="2016" name="Sci. Rep.">
        <title>Metabolic traits of an uncultured archaeal lineage -MSBL1- from brine pools of the Red Sea.</title>
        <authorList>
            <person name="Mwirichia R."/>
            <person name="Alam I."/>
            <person name="Rashid M."/>
            <person name="Vinu M."/>
            <person name="Ba-Alawi W."/>
            <person name="Anthony Kamau A."/>
            <person name="Kamanda Ngugi D."/>
            <person name="Goker M."/>
            <person name="Klenk H.P."/>
            <person name="Bajic V."/>
            <person name="Stingl U."/>
        </authorList>
    </citation>
    <scope>NUCLEOTIDE SEQUENCE [LARGE SCALE GENOMIC DNA]</scope>
    <source>
        <strain evidence="2">SCGC-AAA382A13</strain>
    </source>
</reference>